<dbReference type="Proteomes" id="UP001242811">
    <property type="component" value="Unassembled WGS sequence"/>
</dbReference>
<keyword evidence="2 5" id="KW-0238">DNA-binding</keyword>
<dbReference type="GO" id="GO:0003677">
    <property type="term" value="F:DNA binding"/>
    <property type="evidence" value="ECO:0007669"/>
    <property type="project" value="UniProtKB-KW"/>
</dbReference>
<keyword evidence="3" id="KW-0804">Transcription</keyword>
<dbReference type="SUPFAM" id="SSF54909">
    <property type="entry name" value="Dimeric alpha+beta barrel"/>
    <property type="match status" value="1"/>
</dbReference>
<dbReference type="SMART" id="SM00344">
    <property type="entry name" value="HTH_ASNC"/>
    <property type="match status" value="1"/>
</dbReference>
<proteinExistence type="predicted"/>
<evidence type="ECO:0000259" key="4">
    <source>
        <dbReference type="PROSITE" id="PS50956"/>
    </source>
</evidence>
<keyword evidence="1" id="KW-0805">Transcription regulation</keyword>
<dbReference type="InterPro" id="IPR011991">
    <property type="entry name" value="ArsR-like_HTH"/>
</dbReference>
<name>A0ABU0L2Y7_9BACL</name>
<dbReference type="RefSeq" id="WP_152379234.1">
    <property type="nucleotide sequence ID" value="NZ_CP045298.1"/>
</dbReference>
<dbReference type="PRINTS" id="PR00033">
    <property type="entry name" value="HTHASNC"/>
</dbReference>
<dbReference type="Gene3D" id="3.30.70.920">
    <property type="match status" value="1"/>
</dbReference>
<protein>
    <submittedName>
        <fullName evidence="5">DNA-binding Lrp family transcriptional regulator</fullName>
    </submittedName>
</protein>
<sequence length="159" mass="18282">MDEIDNNILFHLENNARLPMTELGKLVGLSQPAVTERVKRMEEKGVIEEYRTLFSPHKLNKQSTAYVLFRTRDCHAFLDFCRSSPEVVECYRISGEHNYLLKILTESTQGLEEFENKCDSFGTYTTLIVMSSPIPFKKLIQGTNLMAVQSITSIKKEKK</sequence>
<dbReference type="InterPro" id="IPR011008">
    <property type="entry name" value="Dimeric_a/b-barrel"/>
</dbReference>
<dbReference type="InterPro" id="IPR036390">
    <property type="entry name" value="WH_DNA-bd_sf"/>
</dbReference>
<dbReference type="PANTHER" id="PTHR30154:SF20">
    <property type="entry name" value="LEUCINE-RESPONSIVE REGULATORY PROTEIN"/>
    <property type="match status" value="1"/>
</dbReference>
<dbReference type="InterPro" id="IPR019888">
    <property type="entry name" value="Tscrpt_reg_AsnC-like"/>
</dbReference>
<dbReference type="Gene3D" id="1.10.10.10">
    <property type="entry name" value="Winged helix-like DNA-binding domain superfamily/Winged helix DNA-binding domain"/>
    <property type="match status" value="1"/>
</dbReference>
<evidence type="ECO:0000256" key="1">
    <source>
        <dbReference type="ARBA" id="ARBA00023015"/>
    </source>
</evidence>
<dbReference type="SUPFAM" id="SSF46785">
    <property type="entry name" value="Winged helix' DNA-binding domain"/>
    <property type="match status" value="1"/>
</dbReference>
<feature type="domain" description="HTH asnC-type" evidence="4">
    <location>
        <begin position="1"/>
        <end position="62"/>
    </location>
</feature>
<dbReference type="Pfam" id="PF13412">
    <property type="entry name" value="HTH_24"/>
    <property type="match status" value="1"/>
</dbReference>
<evidence type="ECO:0000256" key="3">
    <source>
        <dbReference type="ARBA" id="ARBA00023163"/>
    </source>
</evidence>
<reference evidence="5 6" key="1">
    <citation type="submission" date="2023-07" db="EMBL/GenBank/DDBJ databases">
        <title>Genomic Encyclopedia of Type Strains, Phase IV (KMG-IV): sequencing the most valuable type-strain genomes for metagenomic binning, comparative biology and taxonomic classification.</title>
        <authorList>
            <person name="Goeker M."/>
        </authorList>
    </citation>
    <scope>NUCLEOTIDE SEQUENCE [LARGE SCALE GENOMIC DNA]</scope>
    <source>
        <strain evidence="5 6">DSM 14914</strain>
    </source>
</reference>
<dbReference type="InterPro" id="IPR036388">
    <property type="entry name" value="WH-like_DNA-bd_sf"/>
</dbReference>
<accession>A0ABU0L2Y7</accession>
<dbReference type="PANTHER" id="PTHR30154">
    <property type="entry name" value="LEUCINE-RESPONSIVE REGULATORY PROTEIN"/>
    <property type="match status" value="1"/>
</dbReference>
<evidence type="ECO:0000313" key="5">
    <source>
        <dbReference type="EMBL" id="MDQ0495625.1"/>
    </source>
</evidence>
<dbReference type="InterPro" id="IPR000485">
    <property type="entry name" value="AsnC-type_HTH_dom"/>
</dbReference>
<dbReference type="EMBL" id="JAUSWA010000024">
    <property type="protein sequence ID" value="MDQ0495625.1"/>
    <property type="molecule type" value="Genomic_DNA"/>
</dbReference>
<organism evidence="5 6">
    <name type="scientific">Paenibacillus brasilensis</name>
    <dbReference type="NCBI Taxonomy" id="128574"/>
    <lineage>
        <taxon>Bacteria</taxon>
        <taxon>Bacillati</taxon>
        <taxon>Bacillota</taxon>
        <taxon>Bacilli</taxon>
        <taxon>Bacillales</taxon>
        <taxon>Paenibacillaceae</taxon>
        <taxon>Paenibacillus</taxon>
    </lineage>
</organism>
<dbReference type="Pfam" id="PF01037">
    <property type="entry name" value="AsnC_trans_reg"/>
    <property type="match status" value="1"/>
</dbReference>
<dbReference type="InterPro" id="IPR019885">
    <property type="entry name" value="Tscrpt_reg_HTH_AsnC-type_CS"/>
</dbReference>
<dbReference type="PROSITE" id="PS00519">
    <property type="entry name" value="HTH_ASNC_1"/>
    <property type="match status" value="1"/>
</dbReference>
<gene>
    <name evidence="5" type="ORF">QOZ95_003806</name>
</gene>
<comment type="caution">
    <text evidence="5">The sequence shown here is derived from an EMBL/GenBank/DDBJ whole genome shotgun (WGS) entry which is preliminary data.</text>
</comment>
<dbReference type="InterPro" id="IPR019887">
    <property type="entry name" value="Tscrpt_reg_AsnC/Lrp_C"/>
</dbReference>
<evidence type="ECO:0000256" key="2">
    <source>
        <dbReference type="ARBA" id="ARBA00023125"/>
    </source>
</evidence>
<keyword evidence="6" id="KW-1185">Reference proteome</keyword>
<evidence type="ECO:0000313" key="6">
    <source>
        <dbReference type="Proteomes" id="UP001242811"/>
    </source>
</evidence>
<dbReference type="CDD" id="cd00090">
    <property type="entry name" value="HTH_ARSR"/>
    <property type="match status" value="1"/>
</dbReference>
<dbReference type="PROSITE" id="PS50956">
    <property type="entry name" value="HTH_ASNC_2"/>
    <property type="match status" value="1"/>
</dbReference>